<reference evidence="2" key="1">
    <citation type="journal article" date="2015" name="Nature">
        <title>Complex archaea that bridge the gap between prokaryotes and eukaryotes.</title>
        <authorList>
            <person name="Spang A."/>
            <person name="Saw J.H."/>
            <person name="Jorgensen S.L."/>
            <person name="Zaremba-Niedzwiedzka K."/>
            <person name="Martijn J."/>
            <person name="Lind A.E."/>
            <person name="van Eijk R."/>
            <person name="Schleper C."/>
            <person name="Guy L."/>
            <person name="Ettema T.J."/>
        </authorList>
    </citation>
    <scope>NUCLEOTIDE SEQUENCE</scope>
</reference>
<feature type="region of interest" description="Disordered" evidence="1">
    <location>
        <begin position="13"/>
        <end position="36"/>
    </location>
</feature>
<dbReference type="AlphaFoldDB" id="A0A0F9U4D5"/>
<organism evidence="2">
    <name type="scientific">marine sediment metagenome</name>
    <dbReference type="NCBI Taxonomy" id="412755"/>
    <lineage>
        <taxon>unclassified sequences</taxon>
        <taxon>metagenomes</taxon>
        <taxon>ecological metagenomes</taxon>
    </lineage>
</organism>
<proteinExistence type="predicted"/>
<dbReference type="EMBL" id="LAZR01001218">
    <property type="protein sequence ID" value="KKN48498.1"/>
    <property type="molecule type" value="Genomic_DNA"/>
</dbReference>
<gene>
    <name evidence="2" type="ORF">LCGC14_0652510</name>
</gene>
<accession>A0A0F9U4D5</accession>
<comment type="caution">
    <text evidence="2">The sequence shown here is derived from an EMBL/GenBank/DDBJ whole genome shotgun (WGS) entry which is preliminary data.</text>
</comment>
<evidence type="ECO:0000313" key="2">
    <source>
        <dbReference type="EMBL" id="KKN48498.1"/>
    </source>
</evidence>
<sequence>ISLEEIYNAEEIKDSTLNELSPEPWDEPNGEDNPKKLALGDSIEIIDEDTGKQVAVGKIAGWGPYTDIQVQVGNKVYEIPMNLPAFSENYDNPKYDWIVSVYYDPTDPDHSWPNYPIVDNPGIRKPPEHTSDVEEDHNMPDQRAMYDQLLDMLELATQAGLYDAADWLKEELRHIQAGFKK</sequence>
<name>A0A0F9U4D5_9ZZZZ</name>
<feature type="non-terminal residue" evidence="2">
    <location>
        <position position="1"/>
    </location>
</feature>
<evidence type="ECO:0000256" key="1">
    <source>
        <dbReference type="SAM" id="MobiDB-lite"/>
    </source>
</evidence>
<protein>
    <submittedName>
        <fullName evidence="2">Uncharacterized protein</fullName>
    </submittedName>
</protein>